<dbReference type="GO" id="GO:0009298">
    <property type="term" value="P:GDP-mannose biosynthetic process"/>
    <property type="evidence" value="ECO:0007669"/>
    <property type="project" value="TreeGrafter"/>
</dbReference>
<accession>A0A6C0CVI8</accession>
<dbReference type="PANTHER" id="PTHR46390:SF1">
    <property type="entry name" value="MANNOSE-1-PHOSPHATE GUANYLYLTRANSFERASE"/>
    <property type="match status" value="1"/>
</dbReference>
<dbReference type="Pfam" id="PF01050">
    <property type="entry name" value="MannoseP_isomer"/>
    <property type="match status" value="1"/>
</dbReference>
<name>A0A6C0CVI8_9ZZZZ</name>
<dbReference type="AlphaFoldDB" id="A0A6C0CVI8"/>
<evidence type="ECO:0000313" key="2">
    <source>
        <dbReference type="EMBL" id="QHT08361.1"/>
    </source>
</evidence>
<dbReference type="GO" id="GO:0004475">
    <property type="term" value="F:mannose-1-phosphate guanylyltransferase (GTP) activity"/>
    <property type="evidence" value="ECO:0007669"/>
    <property type="project" value="TreeGrafter"/>
</dbReference>
<feature type="domain" description="Mannose-6-phosphate isomerase type II C-terminal" evidence="1">
    <location>
        <begin position="9"/>
        <end position="116"/>
    </location>
</feature>
<dbReference type="GO" id="GO:0005976">
    <property type="term" value="P:polysaccharide metabolic process"/>
    <property type="evidence" value="ECO:0007669"/>
    <property type="project" value="InterPro"/>
</dbReference>
<sequence>MQNDQSPPKFVRPWGWYQNIYEDEHSGYKVKIIHVDVGQRLSLQSHNSRSEHWVVVKGIAEITIGKKTFVCNKDSQHYIPIKEIHRLKNVGYEELEIIETQIGSYLGEDDIVRYEDDYGRR</sequence>
<dbReference type="InterPro" id="IPR001538">
    <property type="entry name" value="Man6P_isomerase-2_C"/>
</dbReference>
<proteinExistence type="predicted"/>
<dbReference type="CDD" id="cd02213">
    <property type="entry name" value="cupin_PMI_typeII_C"/>
    <property type="match status" value="1"/>
</dbReference>
<reference evidence="2" key="1">
    <citation type="journal article" date="2020" name="Nature">
        <title>Giant virus diversity and host interactions through global metagenomics.</title>
        <authorList>
            <person name="Schulz F."/>
            <person name="Roux S."/>
            <person name="Paez-Espino D."/>
            <person name="Jungbluth S."/>
            <person name="Walsh D.A."/>
            <person name="Denef V.J."/>
            <person name="McMahon K.D."/>
            <person name="Konstantinidis K.T."/>
            <person name="Eloe-Fadrosh E.A."/>
            <person name="Kyrpides N.C."/>
            <person name="Woyke T."/>
        </authorList>
    </citation>
    <scope>NUCLEOTIDE SEQUENCE</scope>
    <source>
        <strain evidence="2">GVMAG-M-3300022752-66</strain>
    </source>
</reference>
<dbReference type="EMBL" id="MN739494">
    <property type="protein sequence ID" value="QHT08361.1"/>
    <property type="molecule type" value="Genomic_DNA"/>
</dbReference>
<dbReference type="InterPro" id="IPR011051">
    <property type="entry name" value="RmlC_Cupin_sf"/>
</dbReference>
<organism evidence="2">
    <name type="scientific">viral metagenome</name>
    <dbReference type="NCBI Taxonomy" id="1070528"/>
    <lineage>
        <taxon>unclassified sequences</taxon>
        <taxon>metagenomes</taxon>
        <taxon>organismal metagenomes</taxon>
    </lineage>
</organism>
<dbReference type="InterPro" id="IPR051161">
    <property type="entry name" value="Mannose-6P_isomerase_type2"/>
</dbReference>
<dbReference type="SUPFAM" id="SSF51182">
    <property type="entry name" value="RmlC-like cupins"/>
    <property type="match status" value="1"/>
</dbReference>
<dbReference type="Gene3D" id="2.60.120.10">
    <property type="entry name" value="Jelly Rolls"/>
    <property type="match status" value="1"/>
</dbReference>
<protein>
    <recommendedName>
        <fullName evidence="1">Mannose-6-phosphate isomerase type II C-terminal domain-containing protein</fullName>
    </recommendedName>
</protein>
<dbReference type="PANTHER" id="PTHR46390">
    <property type="entry name" value="MANNOSE-1-PHOSPHATE GUANYLYLTRANSFERASE"/>
    <property type="match status" value="1"/>
</dbReference>
<dbReference type="InterPro" id="IPR014710">
    <property type="entry name" value="RmlC-like_jellyroll"/>
</dbReference>
<evidence type="ECO:0000259" key="1">
    <source>
        <dbReference type="Pfam" id="PF01050"/>
    </source>
</evidence>